<organism evidence="9">
    <name type="scientific">Ignisphaera aggregans</name>
    <dbReference type="NCBI Taxonomy" id="334771"/>
    <lineage>
        <taxon>Archaea</taxon>
        <taxon>Thermoproteota</taxon>
        <taxon>Thermoprotei</taxon>
        <taxon>Desulfurococcales</taxon>
        <taxon>Desulfurococcaceae</taxon>
        <taxon>Ignisphaera</taxon>
    </lineage>
</organism>
<dbReference type="InterPro" id="IPR001892">
    <property type="entry name" value="Ribosomal_uS13"/>
</dbReference>
<evidence type="ECO:0000256" key="6">
    <source>
        <dbReference type="HAMAP-Rule" id="MF_01315"/>
    </source>
</evidence>
<accession>A0A7C5YT90</accession>
<protein>
    <recommendedName>
        <fullName evidence="6">Small ribosomal subunit protein uS13</fullName>
    </recommendedName>
</protein>
<comment type="function">
    <text evidence="6">Located at the top of the head of the 30S subunit, it contacts several helices of the 16S rRNA. In the 70S ribosome it contacts the 23S rRNA (bridge B1a) and protein L5 of the 50S subunit (bridge B1b), connecting the 2 subunits; these bridges are implicated in subunit movement.</text>
</comment>
<dbReference type="EMBL" id="DRZI01000342">
    <property type="protein sequence ID" value="HHP82579.1"/>
    <property type="molecule type" value="Genomic_DNA"/>
</dbReference>
<dbReference type="EMBL" id="DRUB01000061">
    <property type="protein sequence ID" value="HHR95872.1"/>
    <property type="molecule type" value="Genomic_DNA"/>
</dbReference>
<dbReference type="Gene3D" id="1.10.8.50">
    <property type="match status" value="1"/>
</dbReference>
<name>A0A7C5YT90_9CREN</name>
<evidence type="ECO:0000256" key="3">
    <source>
        <dbReference type="ARBA" id="ARBA00022884"/>
    </source>
</evidence>
<dbReference type="GO" id="GO:0019843">
    <property type="term" value="F:rRNA binding"/>
    <property type="evidence" value="ECO:0007669"/>
    <property type="project" value="UniProtKB-UniRule"/>
</dbReference>
<evidence type="ECO:0000256" key="1">
    <source>
        <dbReference type="ARBA" id="ARBA00008080"/>
    </source>
</evidence>
<dbReference type="GO" id="GO:0003735">
    <property type="term" value="F:structural constituent of ribosome"/>
    <property type="evidence" value="ECO:0007669"/>
    <property type="project" value="InterPro"/>
</dbReference>
<keyword evidence="4 6" id="KW-0689">Ribosomal protein</keyword>
<comment type="caution">
    <text evidence="9">The sequence shown here is derived from an EMBL/GenBank/DDBJ whole genome shotgun (WGS) entry which is preliminary data.</text>
</comment>
<evidence type="ECO:0000256" key="4">
    <source>
        <dbReference type="ARBA" id="ARBA00022980"/>
    </source>
</evidence>
<evidence type="ECO:0000313" key="8">
    <source>
        <dbReference type="EMBL" id="HHP82579.1"/>
    </source>
</evidence>
<dbReference type="AlphaFoldDB" id="A0A7C5YT90"/>
<dbReference type="PIRSF" id="PIRSF002134">
    <property type="entry name" value="Ribosomal_S13"/>
    <property type="match status" value="1"/>
</dbReference>
<dbReference type="InterPro" id="IPR010979">
    <property type="entry name" value="Ribosomal_uS13-like_H2TH"/>
</dbReference>
<dbReference type="InterPro" id="IPR019977">
    <property type="entry name" value="Ribosomal_uS13_archaeal"/>
</dbReference>
<proteinExistence type="inferred from homology"/>
<dbReference type="NCBIfam" id="TIGR03629">
    <property type="entry name" value="uS13_arch"/>
    <property type="match status" value="1"/>
</dbReference>
<evidence type="ECO:0000256" key="5">
    <source>
        <dbReference type="ARBA" id="ARBA00023274"/>
    </source>
</evidence>
<dbReference type="PROSITE" id="PS00646">
    <property type="entry name" value="RIBOSOMAL_S13_1"/>
    <property type="match status" value="1"/>
</dbReference>
<dbReference type="HAMAP" id="MF_01315">
    <property type="entry name" value="Ribosomal_uS13"/>
    <property type="match status" value="1"/>
</dbReference>
<dbReference type="GO" id="GO:0006412">
    <property type="term" value="P:translation"/>
    <property type="evidence" value="ECO:0007669"/>
    <property type="project" value="UniProtKB-UniRule"/>
</dbReference>
<dbReference type="Pfam" id="PF00416">
    <property type="entry name" value="Ribosomal_S13"/>
    <property type="match status" value="1"/>
</dbReference>
<keyword evidence="3 6" id="KW-0694">RNA-binding</keyword>
<evidence type="ECO:0000313" key="9">
    <source>
        <dbReference type="EMBL" id="HHR95872.1"/>
    </source>
</evidence>
<dbReference type="NCBIfam" id="NF003140">
    <property type="entry name" value="PRK04053.1"/>
    <property type="match status" value="1"/>
</dbReference>
<keyword evidence="5 6" id="KW-0687">Ribonucleoprotein</keyword>
<dbReference type="PROSITE" id="PS50159">
    <property type="entry name" value="RIBOSOMAL_S13_2"/>
    <property type="match status" value="1"/>
</dbReference>
<dbReference type="InterPro" id="IPR027437">
    <property type="entry name" value="Rbsml_uS13_C"/>
</dbReference>
<dbReference type="GO" id="GO:0005829">
    <property type="term" value="C:cytosol"/>
    <property type="evidence" value="ECO:0007669"/>
    <property type="project" value="TreeGrafter"/>
</dbReference>
<comment type="similarity">
    <text evidence="1 6 7">Belongs to the universal ribosomal protein uS13 family.</text>
</comment>
<keyword evidence="2 6" id="KW-0699">rRNA-binding</keyword>
<evidence type="ECO:0000256" key="2">
    <source>
        <dbReference type="ARBA" id="ARBA00022730"/>
    </source>
</evidence>
<dbReference type="SUPFAM" id="SSF46946">
    <property type="entry name" value="S13-like H2TH domain"/>
    <property type="match status" value="1"/>
</dbReference>
<evidence type="ECO:0000256" key="7">
    <source>
        <dbReference type="RuleBase" id="RU003830"/>
    </source>
</evidence>
<dbReference type="PANTHER" id="PTHR10871">
    <property type="entry name" value="30S RIBOSOMAL PROTEIN S13/40S RIBOSOMAL PROTEIN S18"/>
    <property type="match status" value="1"/>
</dbReference>
<sequence length="155" mass="17907">MPTTEYRHIVRIAETDIPGDLSLSWGLAKIKGIGFNMAIGICRILSLDPNTLIGYLSDEDVTRIEEVIRNPKKFGFPSWTLNRRKDYETGEDLHLVSSDLIYYVREDINREIRIRSWRGVRHSQGYKVRGQRTHTTGRLGPIVGVQRKKAQQQQK</sequence>
<dbReference type="GO" id="GO:0015935">
    <property type="term" value="C:small ribosomal subunit"/>
    <property type="evidence" value="ECO:0007669"/>
    <property type="project" value="TreeGrafter"/>
</dbReference>
<dbReference type="InterPro" id="IPR018269">
    <property type="entry name" value="Ribosomal_uS13_CS"/>
</dbReference>
<dbReference type="Gene3D" id="4.10.910.10">
    <property type="entry name" value="30s ribosomal protein s13, domain 2"/>
    <property type="match status" value="1"/>
</dbReference>
<comment type="subunit">
    <text evidence="6">Part of the 30S ribosomal subunit. Forms a loose heterodimer with protein S19. Forms two bridges to the 50S subunit in the 70S ribosome.</text>
</comment>
<reference evidence="9" key="1">
    <citation type="journal article" date="2020" name="mSystems">
        <title>Genome- and Community-Level Interaction Insights into Carbon Utilization and Element Cycling Functions of Hydrothermarchaeota in Hydrothermal Sediment.</title>
        <authorList>
            <person name="Zhou Z."/>
            <person name="Liu Y."/>
            <person name="Xu W."/>
            <person name="Pan J."/>
            <person name="Luo Z.H."/>
            <person name="Li M."/>
        </authorList>
    </citation>
    <scope>NUCLEOTIDE SEQUENCE [LARGE SCALE GENOMIC DNA]</scope>
    <source>
        <strain evidence="9">SpSt-1</strain>
        <strain evidence="8">SpSt-1121</strain>
    </source>
</reference>
<gene>
    <name evidence="6" type="primary">rps13</name>
    <name evidence="9" type="ORF">ENL47_03400</name>
    <name evidence="8" type="ORF">ENM84_07960</name>
</gene>
<dbReference type="PANTHER" id="PTHR10871:SF3">
    <property type="entry name" value="SMALL RIBOSOMAL SUBUNIT PROTEIN US13"/>
    <property type="match status" value="1"/>
</dbReference>